<dbReference type="InterPro" id="IPR003793">
    <property type="entry name" value="UPF0166"/>
</dbReference>
<dbReference type="OrthoDB" id="9795599at2"/>
<gene>
    <name evidence="2" type="ORF">FNH04_19295</name>
</gene>
<dbReference type="InterPro" id="IPR011322">
    <property type="entry name" value="N-reg_PII-like_a/b"/>
</dbReference>
<protein>
    <submittedName>
        <fullName evidence="2">DUF190 domain-containing protein</fullName>
    </submittedName>
</protein>
<dbReference type="EMBL" id="VJZE01000124">
    <property type="protein sequence ID" value="MPY41966.1"/>
    <property type="molecule type" value="Genomic_DNA"/>
</dbReference>
<organism evidence="2 3">
    <name type="scientific">Streptomyces phyllanthi</name>
    <dbReference type="NCBI Taxonomy" id="1803180"/>
    <lineage>
        <taxon>Bacteria</taxon>
        <taxon>Bacillati</taxon>
        <taxon>Actinomycetota</taxon>
        <taxon>Actinomycetes</taxon>
        <taxon>Kitasatosporales</taxon>
        <taxon>Streptomycetaceae</taxon>
        <taxon>Streptomyces</taxon>
    </lineage>
</organism>
<dbReference type="Proteomes" id="UP000326979">
    <property type="component" value="Unassembled WGS sequence"/>
</dbReference>
<reference evidence="2 3" key="1">
    <citation type="submission" date="2019-07" db="EMBL/GenBank/DDBJ databases">
        <title>New species of Amycolatopsis and Streptomyces.</title>
        <authorList>
            <person name="Duangmal K."/>
            <person name="Teo W.F.A."/>
            <person name="Lipun K."/>
        </authorList>
    </citation>
    <scope>NUCLEOTIDE SEQUENCE [LARGE SCALE GENOMIC DNA]</scope>
    <source>
        <strain evidence="2 3">TISTR 2346</strain>
    </source>
</reference>
<dbReference type="RefSeq" id="WP_152785885.1">
    <property type="nucleotide sequence ID" value="NZ_BAABEQ010000063.1"/>
</dbReference>
<sequence length="106" mass="11780">MRSTGRGLRATVFTREGDLWHRRPVFSEIVHRARKAGLAGASVFRGIEGFGVSSQIHTTRLLSLSDDLPVVVVIVDDESRVREFLPELEEVVGDGLVVLDEVKVMH</sequence>
<dbReference type="PANTHER" id="PTHR35983:SF1">
    <property type="entry name" value="UPF0166 PROTEIN TM_0021"/>
    <property type="match status" value="1"/>
</dbReference>
<name>A0A5N8W500_9ACTN</name>
<dbReference type="SUPFAM" id="SSF54913">
    <property type="entry name" value="GlnB-like"/>
    <property type="match status" value="1"/>
</dbReference>
<accession>A0A5N8W500</accession>
<dbReference type="PANTHER" id="PTHR35983">
    <property type="entry name" value="UPF0166 PROTEIN TM_0021"/>
    <property type="match status" value="1"/>
</dbReference>
<dbReference type="Pfam" id="PF02641">
    <property type="entry name" value="DUF190"/>
    <property type="match status" value="1"/>
</dbReference>
<evidence type="ECO:0000256" key="1">
    <source>
        <dbReference type="ARBA" id="ARBA00010554"/>
    </source>
</evidence>
<dbReference type="InterPro" id="IPR015867">
    <property type="entry name" value="N-reg_PII/ATP_PRibTrfase_C"/>
</dbReference>
<dbReference type="AlphaFoldDB" id="A0A5N8W500"/>
<evidence type="ECO:0000313" key="3">
    <source>
        <dbReference type="Proteomes" id="UP000326979"/>
    </source>
</evidence>
<dbReference type="Gene3D" id="3.30.70.120">
    <property type="match status" value="1"/>
</dbReference>
<evidence type="ECO:0000313" key="2">
    <source>
        <dbReference type="EMBL" id="MPY41966.1"/>
    </source>
</evidence>
<comment type="caution">
    <text evidence="2">The sequence shown here is derived from an EMBL/GenBank/DDBJ whole genome shotgun (WGS) entry which is preliminary data.</text>
</comment>
<keyword evidence="3" id="KW-1185">Reference proteome</keyword>
<comment type="similarity">
    <text evidence="1">Belongs to the UPF0166 family.</text>
</comment>
<proteinExistence type="inferred from homology"/>